<name>A0ABC8AEQ0_XYLFS</name>
<dbReference type="Proteomes" id="UP000196980">
    <property type="component" value="Chromosome"/>
</dbReference>
<dbReference type="KEGG" id="xfh:XFHB_08640"/>
<keyword evidence="1" id="KW-1133">Transmembrane helix</keyword>
<evidence type="ECO:0000313" key="2">
    <source>
        <dbReference type="EMBL" id="ALR06901.1"/>
    </source>
</evidence>
<feature type="transmembrane region" description="Helical" evidence="1">
    <location>
        <begin position="58"/>
        <end position="79"/>
    </location>
</feature>
<evidence type="ECO:0000313" key="3">
    <source>
        <dbReference type="Proteomes" id="UP000196980"/>
    </source>
</evidence>
<gene>
    <name evidence="2" type="ORF">XFHB_08640</name>
</gene>
<keyword evidence="1" id="KW-0812">Transmembrane</keyword>
<evidence type="ECO:0000256" key="1">
    <source>
        <dbReference type="SAM" id="Phobius"/>
    </source>
</evidence>
<protein>
    <submittedName>
        <fullName evidence="2">Uncharacterized protein</fullName>
    </submittedName>
</protein>
<dbReference type="AlphaFoldDB" id="A0ABC8AEQ0"/>
<reference evidence="3" key="1">
    <citation type="submission" date="2014-11" db="EMBL/GenBank/DDBJ databases">
        <title>Xylella fastidiosa Hib4 Genome Sequencing.</title>
        <authorList>
            <person name="Pierry P.M."/>
            <person name="da Silva A.M."/>
        </authorList>
    </citation>
    <scope>NUCLEOTIDE SEQUENCE [LARGE SCALE GENOMIC DNA]</scope>
    <source>
        <strain evidence="3">Hib4</strain>
    </source>
</reference>
<organism evidence="2 3">
    <name type="scientific">Xylella fastidiosa</name>
    <dbReference type="NCBI Taxonomy" id="2371"/>
    <lineage>
        <taxon>Bacteria</taxon>
        <taxon>Pseudomonadati</taxon>
        <taxon>Pseudomonadota</taxon>
        <taxon>Gammaproteobacteria</taxon>
        <taxon>Lysobacterales</taxon>
        <taxon>Lysobacteraceae</taxon>
        <taxon>Xylella</taxon>
    </lineage>
</organism>
<accession>A0ABC8AEQ0</accession>
<dbReference type="EMBL" id="CP009885">
    <property type="protein sequence ID" value="ALR06901.1"/>
    <property type="molecule type" value="Genomic_DNA"/>
</dbReference>
<sequence length="80" mass="9068">MQNGHHNAIAKPSKISVVTTNEDHNHIVEANHQWVKPQQHQPAPHVTQNLLLLRHLSLLRLLSLPSIEVLAILVTTLIWL</sequence>
<keyword evidence="1" id="KW-0472">Membrane</keyword>
<dbReference type="RefSeq" id="WP_023906315.1">
    <property type="nucleotide sequence ID" value="NZ_CP009790.1"/>
</dbReference>
<proteinExistence type="predicted"/>